<dbReference type="SUPFAM" id="SSF54928">
    <property type="entry name" value="RNA-binding domain, RBD"/>
    <property type="match status" value="1"/>
</dbReference>
<proteinExistence type="predicted"/>
<evidence type="ECO:0008006" key="7">
    <source>
        <dbReference type="Google" id="ProtNLM"/>
    </source>
</evidence>
<dbReference type="GO" id="GO:0003723">
    <property type="term" value="F:RNA binding"/>
    <property type="evidence" value="ECO:0007669"/>
    <property type="project" value="UniProtKB-UniRule"/>
</dbReference>
<organism evidence="6">
    <name type="scientific">Selaginella moellendorffii</name>
    <name type="common">Spikemoss</name>
    <dbReference type="NCBI Taxonomy" id="88036"/>
    <lineage>
        <taxon>Eukaryota</taxon>
        <taxon>Viridiplantae</taxon>
        <taxon>Streptophyta</taxon>
        <taxon>Embryophyta</taxon>
        <taxon>Tracheophyta</taxon>
        <taxon>Lycopodiopsida</taxon>
        <taxon>Selaginellales</taxon>
        <taxon>Selaginellaceae</taxon>
        <taxon>Selaginella</taxon>
    </lineage>
</organism>
<dbReference type="PROSITE" id="PS50102">
    <property type="entry name" value="RRM"/>
    <property type="match status" value="1"/>
</dbReference>
<dbReference type="KEGG" id="smo:SELMODRAFT_403488"/>
<evidence type="ECO:0000259" key="3">
    <source>
        <dbReference type="PROSITE" id="PS50102"/>
    </source>
</evidence>
<reference evidence="5 6" key="1">
    <citation type="journal article" date="2011" name="Science">
        <title>The Selaginella genome identifies genetic changes associated with the evolution of vascular plants.</title>
        <authorList>
            <person name="Banks J.A."/>
            <person name="Nishiyama T."/>
            <person name="Hasebe M."/>
            <person name="Bowman J.L."/>
            <person name="Gribskov M."/>
            <person name="dePamphilis C."/>
            <person name="Albert V.A."/>
            <person name="Aono N."/>
            <person name="Aoyama T."/>
            <person name="Ambrose B.A."/>
            <person name="Ashton N.W."/>
            <person name="Axtell M.J."/>
            <person name="Barker E."/>
            <person name="Barker M.S."/>
            <person name="Bennetzen J.L."/>
            <person name="Bonawitz N.D."/>
            <person name="Chapple C."/>
            <person name="Cheng C."/>
            <person name="Correa L.G."/>
            <person name="Dacre M."/>
            <person name="DeBarry J."/>
            <person name="Dreyer I."/>
            <person name="Elias M."/>
            <person name="Engstrom E.M."/>
            <person name="Estelle M."/>
            <person name="Feng L."/>
            <person name="Finet C."/>
            <person name="Floyd S.K."/>
            <person name="Frommer W.B."/>
            <person name="Fujita T."/>
            <person name="Gramzow L."/>
            <person name="Gutensohn M."/>
            <person name="Harholt J."/>
            <person name="Hattori M."/>
            <person name="Heyl A."/>
            <person name="Hirai T."/>
            <person name="Hiwatashi Y."/>
            <person name="Ishikawa M."/>
            <person name="Iwata M."/>
            <person name="Karol K.G."/>
            <person name="Koehler B."/>
            <person name="Kolukisaoglu U."/>
            <person name="Kubo M."/>
            <person name="Kurata T."/>
            <person name="Lalonde S."/>
            <person name="Li K."/>
            <person name="Li Y."/>
            <person name="Litt A."/>
            <person name="Lyons E."/>
            <person name="Manning G."/>
            <person name="Maruyama T."/>
            <person name="Michael T.P."/>
            <person name="Mikami K."/>
            <person name="Miyazaki S."/>
            <person name="Morinaga S."/>
            <person name="Murata T."/>
            <person name="Mueller-Roeber B."/>
            <person name="Nelson D.R."/>
            <person name="Obara M."/>
            <person name="Oguri Y."/>
            <person name="Olmstead R.G."/>
            <person name="Onodera N."/>
            <person name="Petersen B.L."/>
            <person name="Pils B."/>
            <person name="Prigge M."/>
            <person name="Rensing S.A."/>
            <person name="Riano-Pachon D.M."/>
            <person name="Roberts A.W."/>
            <person name="Sato Y."/>
            <person name="Scheller H.V."/>
            <person name="Schulz B."/>
            <person name="Schulz C."/>
            <person name="Shakirov E.V."/>
            <person name="Shibagaki N."/>
            <person name="Shinohara N."/>
            <person name="Shippen D.E."/>
            <person name="Soerensen I."/>
            <person name="Sotooka R."/>
            <person name="Sugimoto N."/>
            <person name="Sugita M."/>
            <person name="Sumikawa N."/>
            <person name="Tanurdzic M."/>
            <person name="Theissen G."/>
            <person name="Ulvskov P."/>
            <person name="Wakazuki S."/>
            <person name="Weng J.K."/>
            <person name="Willats W.W."/>
            <person name="Wipf D."/>
            <person name="Wolf P.G."/>
            <person name="Yang L."/>
            <person name="Zimmer A.D."/>
            <person name="Zhu Q."/>
            <person name="Mitros T."/>
            <person name="Hellsten U."/>
            <person name="Loque D."/>
            <person name="Otillar R."/>
            <person name="Salamov A."/>
            <person name="Schmutz J."/>
            <person name="Shapiro H."/>
            <person name="Lindquist E."/>
            <person name="Lucas S."/>
            <person name="Rokhsar D."/>
            <person name="Grigoriev I.V."/>
        </authorList>
    </citation>
    <scope>NUCLEOTIDE SEQUENCE [LARGE SCALE GENOMIC DNA]</scope>
</reference>
<accession>D8QRK4</accession>
<name>D8QRK4_SELML</name>
<keyword evidence="6" id="KW-1185">Reference proteome</keyword>
<dbReference type="Pfam" id="PF00076">
    <property type="entry name" value="RRM_1"/>
    <property type="match status" value="1"/>
</dbReference>
<keyword evidence="2" id="KW-0694">RNA-binding</keyword>
<protein>
    <recommendedName>
        <fullName evidence="7">CCHC-type domain-containing protein</fullName>
    </recommendedName>
</protein>
<dbReference type="Proteomes" id="UP000001514">
    <property type="component" value="Unassembled WGS sequence"/>
</dbReference>
<keyword evidence="1" id="KW-0479">Metal-binding</keyword>
<dbReference type="PROSITE" id="PS50158">
    <property type="entry name" value="ZF_CCHC"/>
    <property type="match status" value="1"/>
</dbReference>
<gene>
    <name evidence="5" type="ORF">SELMODRAFT_403488</name>
</gene>
<dbReference type="Gramene" id="EFJ36792">
    <property type="protein sequence ID" value="EFJ36792"/>
    <property type="gene ID" value="SELMODRAFT_403488"/>
</dbReference>
<dbReference type="SUPFAM" id="SSF57756">
    <property type="entry name" value="Retrovirus zinc finger-like domains"/>
    <property type="match status" value="1"/>
</dbReference>
<feature type="domain" description="CCHC-type" evidence="4">
    <location>
        <begin position="108"/>
        <end position="121"/>
    </location>
</feature>
<evidence type="ECO:0000256" key="2">
    <source>
        <dbReference type="PROSITE-ProRule" id="PRU00176"/>
    </source>
</evidence>
<dbReference type="InterPro" id="IPR036875">
    <property type="entry name" value="Znf_CCHC_sf"/>
</dbReference>
<dbReference type="InterPro" id="IPR000504">
    <property type="entry name" value="RRM_dom"/>
</dbReference>
<evidence type="ECO:0000313" key="6">
    <source>
        <dbReference type="Proteomes" id="UP000001514"/>
    </source>
</evidence>
<feature type="domain" description="RRM" evidence="3">
    <location>
        <begin position="12"/>
        <end position="88"/>
    </location>
</feature>
<sequence>MYQMHYKRFIAVKAYSSSLALWATCADQRDLDGFIRFGDITSAKIMRDEKNLAMGYGLVTFSSERGMRKAIEKMNGKPLPDTGYEVHLLDVFEATPGRDSWSWDTRECERCGLPGHCKKDCNSIPPTDPRHVFAGELKPHPFRPEVKRYTLTREDWPWEPPPPDYTQREWRQVRRTYWNMTVAVDPKRLQENVLEAFDRYGPWEFFHDPMDRADGPQDYQAIRHRALRLQRNRCLHSRSGFSALLGPFCFLELHPPKYRFTATAFDPRYGLRRRNDSG</sequence>
<dbReference type="InterPro" id="IPR012677">
    <property type="entry name" value="Nucleotide-bd_a/b_plait_sf"/>
</dbReference>
<dbReference type="InterPro" id="IPR035979">
    <property type="entry name" value="RBD_domain_sf"/>
</dbReference>
<evidence type="ECO:0000313" key="5">
    <source>
        <dbReference type="EMBL" id="EFJ36792.1"/>
    </source>
</evidence>
<dbReference type="GO" id="GO:0008270">
    <property type="term" value="F:zinc ion binding"/>
    <property type="evidence" value="ECO:0007669"/>
    <property type="project" value="UniProtKB-KW"/>
</dbReference>
<dbReference type="STRING" id="88036.D8QRK4"/>
<keyword evidence="1" id="KW-0862">Zinc</keyword>
<evidence type="ECO:0000259" key="4">
    <source>
        <dbReference type="PROSITE" id="PS50158"/>
    </source>
</evidence>
<dbReference type="AlphaFoldDB" id="D8QRK4"/>
<keyword evidence="1" id="KW-0863">Zinc-finger</keyword>
<evidence type="ECO:0000256" key="1">
    <source>
        <dbReference type="PROSITE-ProRule" id="PRU00047"/>
    </source>
</evidence>
<dbReference type="SMART" id="SM00360">
    <property type="entry name" value="RRM"/>
    <property type="match status" value="1"/>
</dbReference>
<dbReference type="Gene3D" id="3.30.70.330">
    <property type="match status" value="1"/>
</dbReference>
<dbReference type="EMBL" id="GL377566">
    <property type="protein sequence ID" value="EFJ36792.1"/>
    <property type="molecule type" value="Genomic_DNA"/>
</dbReference>
<dbReference type="HOGENOM" id="CLU_1002555_0_0_1"/>
<dbReference type="InParanoid" id="D8QRK4"/>
<dbReference type="InterPro" id="IPR001878">
    <property type="entry name" value="Znf_CCHC"/>
</dbReference>